<comment type="catalytic activity">
    <reaction evidence="9">
        <text>2'-deoxyribonucleotide-(2'-deoxyribose 5'-phosphate)-2'-deoxyribonucleotide-DNA = a 3'-end 2'-deoxyribonucleotide-(2,3-dehydro-2,3-deoxyribose 5'-phosphate)-DNA + a 5'-end 5'-phospho-2'-deoxyribonucleoside-DNA + H(+)</text>
        <dbReference type="Rhea" id="RHEA:66592"/>
        <dbReference type="Rhea" id="RHEA-COMP:13180"/>
        <dbReference type="Rhea" id="RHEA-COMP:16897"/>
        <dbReference type="Rhea" id="RHEA-COMP:17067"/>
        <dbReference type="ChEBI" id="CHEBI:15378"/>
        <dbReference type="ChEBI" id="CHEBI:136412"/>
        <dbReference type="ChEBI" id="CHEBI:157695"/>
        <dbReference type="ChEBI" id="CHEBI:167181"/>
        <dbReference type="EC" id="4.2.99.18"/>
    </reaction>
</comment>
<keyword evidence="4" id="KW-0378">Hydrolase</keyword>
<evidence type="ECO:0000256" key="7">
    <source>
        <dbReference type="ARBA" id="ARBA00023268"/>
    </source>
</evidence>
<dbReference type="SMART" id="SM00478">
    <property type="entry name" value="ENDO3c"/>
    <property type="match status" value="1"/>
</dbReference>
<keyword evidence="7" id="KW-0511">Multifunctional enzyme</keyword>
<evidence type="ECO:0000256" key="8">
    <source>
        <dbReference type="ARBA" id="ARBA00023295"/>
    </source>
</evidence>
<evidence type="ECO:0000256" key="5">
    <source>
        <dbReference type="ARBA" id="ARBA00023204"/>
    </source>
</evidence>
<dbReference type="STRING" id="1122930.SAMN02745168_1114"/>
<dbReference type="PANTHER" id="PTHR10242">
    <property type="entry name" value="8-OXOGUANINE DNA GLYCOSYLASE"/>
    <property type="match status" value="1"/>
</dbReference>
<evidence type="ECO:0000256" key="4">
    <source>
        <dbReference type="ARBA" id="ARBA00022801"/>
    </source>
</evidence>
<evidence type="ECO:0000313" key="11">
    <source>
        <dbReference type="EMBL" id="SMC47945.1"/>
    </source>
</evidence>
<evidence type="ECO:0000256" key="9">
    <source>
        <dbReference type="ARBA" id="ARBA00044632"/>
    </source>
</evidence>
<dbReference type="GO" id="GO:0006289">
    <property type="term" value="P:nucleotide-excision repair"/>
    <property type="evidence" value="ECO:0007669"/>
    <property type="project" value="InterPro"/>
</dbReference>
<dbReference type="EMBL" id="FWXW01000002">
    <property type="protein sequence ID" value="SMC47945.1"/>
    <property type="molecule type" value="Genomic_DNA"/>
</dbReference>
<dbReference type="SUPFAM" id="SSF55945">
    <property type="entry name" value="TATA-box binding protein-like"/>
    <property type="match status" value="1"/>
</dbReference>
<dbReference type="Gene3D" id="1.10.1670.10">
    <property type="entry name" value="Helix-hairpin-Helix base-excision DNA repair enzymes (C-terminal)"/>
    <property type="match status" value="1"/>
</dbReference>
<dbReference type="AlphaFoldDB" id="A0A1W1ZHD7"/>
<dbReference type="GO" id="GO:0140078">
    <property type="term" value="F:class I DNA-(apurinic or apyrimidinic site) endonuclease activity"/>
    <property type="evidence" value="ECO:0007669"/>
    <property type="project" value="UniProtKB-EC"/>
</dbReference>
<dbReference type="EC" id="4.2.99.18" evidence="2"/>
<evidence type="ECO:0000313" key="12">
    <source>
        <dbReference type="Proteomes" id="UP000192790"/>
    </source>
</evidence>
<evidence type="ECO:0000256" key="1">
    <source>
        <dbReference type="ARBA" id="ARBA00010679"/>
    </source>
</evidence>
<dbReference type="OrthoDB" id="9798522at2"/>
<evidence type="ECO:0000259" key="10">
    <source>
        <dbReference type="SMART" id="SM00478"/>
    </source>
</evidence>
<protein>
    <recommendedName>
        <fullName evidence="2">DNA-(apurinic or apyrimidinic site) lyase</fullName>
        <ecNumber evidence="2">4.2.99.18</ecNumber>
    </recommendedName>
</protein>
<dbReference type="Gene3D" id="1.10.340.30">
    <property type="entry name" value="Hypothetical protein, domain 2"/>
    <property type="match status" value="1"/>
</dbReference>
<dbReference type="InterPro" id="IPR023170">
    <property type="entry name" value="HhH_base_excis_C"/>
</dbReference>
<reference evidence="11 12" key="1">
    <citation type="submission" date="2017-04" db="EMBL/GenBank/DDBJ databases">
        <authorList>
            <person name="Afonso C.L."/>
            <person name="Miller P.J."/>
            <person name="Scott M.A."/>
            <person name="Spackman E."/>
            <person name="Goraichik I."/>
            <person name="Dimitrov K.M."/>
            <person name="Suarez D.L."/>
            <person name="Swayne D.E."/>
        </authorList>
    </citation>
    <scope>NUCLEOTIDE SEQUENCE [LARGE SCALE GENOMIC DNA]</scope>
    <source>
        <strain evidence="11 12">DSM 12816</strain>
    </source>
</reference>
<dbReference type="InterPro" id="IPR003265">
    <property type="entry name" value="HhH-GPD_domain"/>
</dbReference>
<comment type="similarity">
    <text evidence="1">Belongs to the type-1 OGG1 family.</text>
</comment>
<feature type="domain" description="HhH-GPD" evidence="10">
    <location>
        <begin position="120"/>
        <end position="272"/>
    </location>
</feature>
<name>A0A1W1ZHD7_9FIRM</name>
<accession>A0A1W1ZHD7</accession>
<gene>
    <name evidence="11" type="ORF">SAMN02745168_1114</name>
</gene>
<dbReference type="Pfam" id="PF07934">
    <property type="entry name" value="OGG_N"/>
    <property type="match status" value="1"/>
</dbReference>
<dbReference type="GO" id="GO:0003684">
    <property type="term" value="F:damaged DNA binding"/>
    <property type="evidence" value="ECO:0007669"/>
    <property type="project" value="InterPro"/>
</dbReference>
<keyword evidence="5" id="KW-0234">DNA repair</keyword>
<organism evidence="11 12">
    <name type="scientific">Papillibacter cinnamivorans DSM 12816</name>
    <dbReference type="NCBI Taxonomy" id="1122930"/>
    <lineage>
        <taxon>Bacteria</taxon>
        <taxon>Bacillati</taxon>
        <taxon>Bacillota</taxon>
        <taxon>Clostridia</taxon>
        <taxon>Eubacteriales</taxon>
        <taxon>Oscillospiraceae</taxon>
        <taxon>Papillibacter</taxon>
    </lineage>
</organism>
<evidence type="ECO:0000256" key="3">
    <source>
        <dbReference type="ARBA" id="ARBA00022763"/>
    </source>
</evidence>
<proteinExistence type="inferred from homology"/>
<evidence type="ECO:0000256" key="6">
    <source>
        <dbReference type="ARBA" id="ARBA00023239"/>
    </source>
</evidence>
<dbReference type="Pfam" id="PF00730">
    <property type="entry name" value="HhH-GPD"/>
    <property type="match status" value="1"/>
</dbReference>
<dbReference type="CDD" id="cd00056">
    <property type="entry name" value="ENDO3c"/>
    <property type="match status" value="1"/>
</dbReference>
<keyword evidence="12" id="KW-1185">Reference proteome</keyword>
<dbReference type="PANTHER" id="PTHR10242:SF2">
    <property type="entry name" value="N-GLYCOSYLASE_DNA LYASE"/>
    <property type="match status" value="1"/>
</dbReference>
<sequence length="282" mass="31662">MRVTEADGRVEITGVSDFDPEKIFECGQCFRWRRQADGSFLGVAMEKAARVRREGDKILFSGGRAEFEAVWFPYFDLERDYGSVRWEISQDPRMHAAAEYGAGIRILRQEPWEALCSFLFSQCNHIPRIRQIVETLCSTYGEPIEFENRIVYTFPKAERVAELSLGDLEVLRSGYRAPYILSAARAVTDGSLNFEALAGVSTEEARRALASLPGVGRKVADCVLLFGMGRTDAFPVDVWVRRAMERQGDRFDPSAFGENAGIAQQYIFFYERSGGAGKECAG</sequence>
<dbReference type="SUPFAM" id="SSF48150">
    <property type="entry name" value="DNA-glycosylase"/>
    <property type="match status" value="1"/>
</dbReference>
<dbReference type="InterPro" id="IPR012904">
    <property type="entry name" value="OGG_N"/>
</dbReference>
<keyword evidence="6 11" id="KW-0456">Lyase</keyword>
<evidence type="ECO:0000256" key="2">
    <source>
        <dbReference type="ARBA" id="ARBA00012720"/>
    </source>
</evidence>
<dbReference type="InterPro" id="IPR052054">
    <property type="entry name" value="Oxidative_DNA_repair_enzyme"/>
</dbReference>
<keyword evidence="8" id="KW-0326">Glycosidase</keyword>
<dbReference type="Gene3D" id="3.30.310.260">
    <property type="match status" value="1"/>
</dbReference>
<dbReference type="Proteomes" id="UP000192790">
    <property type="component" value="Unassembled WGS sequence"/>
</dbReference>
<dbReference type="GO" id="GO:0008534">
    <property type="term" value="F:oxidized purine nucleobase lesion DNA N-glycosylase activity"/>
    <property type="evidence" value="ECO:0007669"/>
    <property type="project" value="InterPro"/>
</dbReference>
<keyword evidence="3" id="KW-0227">DNA damage</keyword>
<dbReference type="RefSeq" id="WP_084233746.1">
    <property type="nucleotide sequence ID" value="NZ_FWXW01000002.1"/>
</dbReference>
<dbReference type="GO" id="GO:0006284">
    <property type="term" value="P:base-excision repair"/>
    <property type="evidence" value="ECO:0007669"/>
    <property type="project" value="InterPro"/>
</dbReference>
<dbReference type="InterPro" id="IPR011257">
    <property type="entry name" value="DNA_glycosylase"/>
</dbReference>